<dbReference type="PRINTS" id="PR00081">
    <property type="entry name" value="GDHRDH"/>
</dbReference>
<dbReference type="PROSITE" id="PS00061">
    <property type="entry name" value="ADH_SHORT"/>
    <property type="match status" value="1"/>
</dbReference>
<dbReference type="Proteomes" id="UP000199025">
    <property type="component" value="Unassembled WGS sequence"/>
</dbReference>
<dbReference type="Gene3D" id="3.40.50.720">
    <property type="entry name" value="NAD(P)-binding Rossmann-like Domain"/>
    <property type="match status" value="1"/>
</dbReference>
<keyword evidence="2" id="KW-0560">Oxidoreductase</keyword>
<dbReference type="InterPro" id="IPR023985">
    <property type="entry name" value="SDR_subfam_1"/>
</dbReference>
<dbReference type="PANTHER" id="PTHR24321">
    <property type="entry name" value="DEHYDROGENASES, SHORT CHAIN"/>
    <property type="match status" value="1"/>
</dbReference>
<dbReference type="PRINTS" id="PR00080">
    <property type="entry name" value="SDRFAMILY"/>
</dbReference>
<sequence length="291" mass="30713">MGRLAGKVALITGAARGQGRAHAVRLAEEGATIIATDLCEQLDNVGYPLATPADLEETARLVEKQDQACLAVKADARDAQQMAAVVAQAIAEFGKIDILAVNHGILIAEPWDQWTEHDWNTVIDTNLNGVWNATRPVLPHMVEQGSGSVIFTASVSGLLAQVGMLPYNASKHGVVGLMRSLAATMGPHNVRVNTVCPGNVGSPMLLNDMIAKMFSGGAADATIDDIRFPAQAMNLLPVPWVEPVDVSNAVLFLASDEARYITGTNLTVDAGFFTTPRGVPAIAAERLAALD</sequence>
<dbReference type="InterPro" id="IPR002347">
    <property type="entry name" value="SDR_fam"/>
</dbReference>
<dbReference type="OrthoDB" id="286404at2"/>
<dbReference type="SUPFAM" id="SSF51735">
    <property type="entry name" value="NAD(P)-binding Rossmann-fold domains"/>
    <property type="match status" value="1"/>
</dbReference>
<dbReference type="FunFam" id="3.40.50.720:FF:000084">
    <property type="entry name" value="Short-chain dehydrogenase reductase"/>
    <property type="match status" value="1"/>
</dbReference>
<dbReference type="NCBIfam" id="TIGR03971">
    <property type="entry name" value="SDR_subfam_1"/>
    <property type="match status" value="1"/>
</dbReference>
<evidence type="ECO:0000313" key="5">
    <source>
        <dbReference type="EMBL" id="SFI70347.1"/>
    </source>
</evidence>
<dbReference type="GO" id="GO:0016491">
    <property type="term" value="F:oxidoreductase activity"/>
    <property type="evidence" value="ECO:0007669"/>
    <property type="project" value="UniProtKB-KW"/>
</dbReference>
<organism evidence="5 6">
    <name type="scientific">Amycolatopsis sacchari</name>
    <dbReference type="NCBI Taxonomy" id="115433"/>
    <lineage>
        <taxon>Bacteria</taxon>
        <taxon>Bacillati</taxon>
        <taxon>Actinomycetota</taxon>
        <taxon>Actinomycetes</taxon>
        <taxon>Pseudonocardiales</taxon>
        <taxon>Pseudonocardiaceae</taxon>
        <taxon>Amycolatopsis</taxon>
    </lineage>
</organism>
<keyword evidence="6" id="KW-1185">Reference proteome</keyword>
<comment type="similarity">
    <text evidence="1 4">Belongs to the short-chain dehydrogenases/reductases (SDR) family.</text>
</comment>
<accession>A0A1I3KD17</accession>
<evidence type="ECO:0000256" key="3">
    <source>
        <dbReference type="ARBA" id="ARBA00023027"/>
    </source>
</evidence>
<dbReference type="AlphaFoldDB" id="A0A1I3KD17"/>
<reference evidence="5 6" key="1">
    <citation type="submission" date="2016-10" db="EMBL/GenBank/DDBJ databases">
        <authorList>
            <person name="de Groot N.N."/>
        </authorList>
    </citation>
    <scope>NUCLEOTIDE SEQUENCE [LARGE SCALE GENOMIC DNA]</scope>
    <source>
        <strain evidence="5 6">DSM 44468</strain>
    </source>
</reference>
<dbReference type="CDD" id="cd05233">
    <property type="entry name" value="SDR_c"/>
    <property type="match status" value="1"/>
</dbReference>
<gene>
    <name evidence="5" type="ORF">SAMN05421835_101509</name>
</gene>
<proteinExistence type="inferred from homology"/>
<dbReference type="Pfam" id="PF00106">
    <property type="entry name" value="adh_short"/>
    <property type="match status" value="1"/>
</dbReference>
<dbReference type="EMBL" id="FORP01000001">
    <property type="protein sequence ID" value="SFI70347.1"/>
    <property type="molecule type" value="Genomic_DNA"/>
</dbReference>
<dbReference type="STRING" id="115433.SAMN05421835_101509"/>
<dbReference type="InterPro" id="IPR020904">
    <property type="entry name" value="Sc_DH/Rdtase_CS"/>
</dbReference>
<evidence type="ECO:0000313" key="6">
    <source>
        <dbReference type="Proteomes" id="UP000199025"/>
    </source>
</evidence>
<dbReference type="PANTHER" id="PTHR24321:SF8">
    <property type="entry name" value="ESTRADIOL 17-BETA-DEHYDROGENASE 8-RELATED"/>
    <property type="match status" value="1"/>
</dbReference>
<evidence type="ECO:0000256" key="1">
    <source>
        <dbReference type="ARBA" id="ARBA00006484"/>
    </source>
</evidence>
<dbReference type="NCBIfam" id="NF009467">
    <property type="entry name" value="PRK12826.1-3"/>
    <property type="match status" value="1"/>
</dbReference>
<name>A0A1I3KD17_9PSEU</name>
<keyword evidence="3" id="KW-0520">NAD</keyword>
<evidence type="ECO:0000256" key="4">
    <source>
        <dbReference type="RuleBase" id="RU000363"/>
    </source>
</evidence>
<dbReference type="InterPro" id="IPR036291">
    <property type="entry name" value="NAD(P)-bd_dom_sf"/>
</dbReference>
<protein>
    <submittedName>
        <fullName evidence="5">SDR family mycofactocin-dependent oxidoreductase</fullName>
    </submittedName>
</protein>
<evidence type="ECO:0000256" key="2">
    <source>
        <dbReference type="ARBA" id="ARBA00023002"/>
    </source>
</evidence>
<dbReference type="RefSeq" id="WP_091504001.1">
    <property type="nucleotide sequence ID" value="NZ_FORP01000001.1"/>
</dbReference>